<dbReference type="InterPro" id="IPR001478">
    <property type="entry name" value="PDZ"/>
</dbReference>
<keyword evidence="8" id="KW-1185">Reference proteome</keyword>
<comment type="caution">
    <text evidence="7">The sequence shown here is derived from an EMBL/GenBank/DDBJ whole genome shotgun (WGS) entry which is preliminary data.</text>
</comment>
<organism evidence="7 8">
    <name type="scientific">Flavobacterium subsaxonicum WB 4.1-42 = DSM 21790</name>
    <dbReference type="NCBI Taxonomy" id="1121898"/>
    <lineage>
        <taxon>Bacteria</taxon>
        <taxon>Pseudomonadati</taxon>
        <taxon>Bacteroidota</taxon>
        <taxon>Flavobacteriia</taxon>
        <taxon>Flavobacteriales</taxon>
        <taxon>Flavobacteriaceae</taxon>
        <taxon>Flavobacterium</taxon>
    </lineage>
</organism>
<keyword evidence="4" id="KW-0720">Serine protease</keyword>
<dbReference type="InterPro" id="IPR036034">
    <property type="entry name" value="PDZ_sf"/>
</dbReference>
<dbReference type="PROSITE" id="PS50106">
    <property type="entry name" value="PDZ"/>
    <property type="match status" value="1"/>
</dbReference>
<dbReference type="STRING" id="1121898.GCA_000422725_00408"/>
<dbReference type="PANTHER" id="PTHR32060:SF22">
    <property type="entry name" value="CARBOXYL-TERMINAL-PROCESSING PEPTIDASE 3, CHLOROPLASTIC"/>
    <property type="match status" value="1"/>
</dbReference>
<dbReference type="MEROPS" id="S41.001"/>
<gene>
    <name evidence="7" type="ORF">Q766_06200</name>
</gene>
<dbReference type="InterPro" id="IPR029045">
    <property type="entry name" value="ClpP/crotonase-like_dom_sf"/>
</dbReference>
<dbReference type="GO" id="GO:0030288">
    <property type="term" value="C:outer membrane-bounded periplasmic space"/>
    <property type="evidence" value="ECO:0007669"/>
    <property type="project" value="TreeGrafter"/>
</dbReference>
<comment type="similarity">
    <text evidence="1">Belongs to the peptidase S41A family.</text>
</comment>
<dbReference type="GO" id="GO:0006508">
    <property type="term" value="P:proteolysis"/>
    <property type="evidence" value="ECO:0007669"/>
    <property type="project" value="UniProtKB-KW"/>
</dbReference>
<dbReference type="SUPFAM" id="SSF52096">
    <property type="entry name" value="ClpP/crotonase"/>
    <property type="match status" value="1"/>
</dbReference>
<dbReference type="GO" id="GO:0008236">
    <property type="term" value="F:serine-type peptidase activity"/>
    <property type="evidence" value="ECO:0007669"/>
    <property type="project" value="UniProtKB-KW"/>
</dbReference>
<dbReference type="GO" id="GO:0007165">
    <property type="term" value="P:signal transduction"/>
    <property type="evidence" value="ECO:0007669"/>
    <property type="project" value="TreeGrafter"/>
</dbReference>
<dbReference type="SMART" id="SM00245">
    <property type="entry name" value="TSPc"/>
    <property type="match status" value="1"/>
</dbReference>
<dbReference type="Pfam" id="PF03572">
    <property type="entry name" value="Peptidase_S41"/>
    <property type="match status" value="1"/>
</dbReference>
<dbReference type="AlphaFoldDB" id="A0A0A2MPP8"/>
<dbReference type="OrthoDB" id="9812068at2"/>
<feature type="signal peptide" evidence="5">
    <location>
        <begin position="1"/>
        <end position="17"/>
    </location>
</feature>
<reference evidence="7 8" key="1">
    <citation type="submission" date="2013-09" db="EMBL/GenBank/DDBJ databases">
        <authorList>
            <person name="Zeng Z."/>
            <person name="Chen C."/>
        </authorList>
    </citation>
    <scope>NUCLEOTIDE SEQUENCE [LARGE SCALE GENOMIC DNA]</scope>
    <source>
        <strain evidence="7 8">WB 4.1-42</strain>
    </source>
</reference>
<evidence type="ECO:0000256" key="2">
    <source>
        <dbReference type="ARBA" id="ARBA00022670"/>
    </source>
</evidence>
<dbReference type="InterPro" id="IPR040573">
    <property type="entry name" value="TSP_N"/>
</dbReference>
<accession>A0A0A2MPP8</accession>
<protein>
    <recommendedName>
        <fullName evidence="6">PDZ domain-containing protein</fullName>
    </recommendedName>
</protein>
<evidence type="ECO:0000256" key="3">
    <source>
        <dbReference type="ARBA" id="ARBA00022801"/>
    </source>
</evidence>
<dbReference type="eggNOG" id="COG0793">
    <property type="taxonomic scope" value="Bacteria"/>
</dbReference>
<dbReference type="GO" id="GO:0004175">
    <property type="term" value="F:endopeptidase activity"/>
    <property type="evidence" value="ECO:0007669"/>
    <property type="project" value="TreeGrafter"/>
</dbReference>
<name>A0A0A2MPP8_9FLAO</name>
<dbReference type="Gene3D" id="2.30.42.10">
    <property type="match status" value="1"/>
</dbReference>
<dbReference type="InterPro" id="IPR005151">
    <property type="entry name" value="Tail-specific_protease"/>
</dbReference>
<proteinExistence type="inferred from homology"/>
<keyword evidence="2" id="KW-0645">Protease</keyword>
<evidence type="ECO:0000256" key="5">
    <source>
        <dbReference type="SAM" id="SignalP"/>
    </source>
</evidence>
<sequence>MKKFAALAFLIALQAHAQSNEKACSVFSRISTILKTRHYHPKPVDDSLSAYVYKTVMNQLDDNRVLFLKDEADLLETHKYQIDNYINNGDCTFFTDFIATYKKALERNRQFVEDIAKQPLSYTTKDTIFYSKKNFPFHSDPEKIKNFMRKRITYDVLEDVAMLSKNKDSLKQHLDKLFPLSQAKITDTYLCRINSLLSPSEGFENSMYNRFYSVFCSYFDPHSTYFNYNEKQSFVSSISTENYSLGLYVSQNDKEEIIVEEVVPGGPAYITKKIDKGDKLIKLSVNNTDYTVSCAAMETINNIVYSDTYKTVDLTLRKKDGSLYTVTLEKQVMKADDHSVYSYILGEGKEKMGYIKVPSFYTAMDNETNSGVADDVAKEVSTLKKSDIKGLIIDLQYNGGGSMDEVIRMAGMFINYGPVSIVTDKNQTYNTIRDYNRGMLYNGPMVVLVNGFTASASEFFAGVMQDYNRAVIVGSTTVGKATMQTILPLDEKSQTDFVKVTIDKFYRVSGKSSQYTGIVPDVPLPFVFNDMLPREKTMPTAIKNDSIDINVRFTKMADDAIKKAIALSKTRTGTNKTLNKLIDINKQVDTFYKTDKKPLPVTFDSVYADAHAMDKLWKEITAELEKETNLTVNTDAGKTGNADTDAFYKSVNEFKVKSIKADPYIYESVNILKDLSNYKSR</sequence>
<evidence type="ECO:0000313" key="7">
    <source>
        <dbReference type="EMBL" id="KGO93556.1"/>
    </source>
</evidence>
<feature type="chain" id="PRO_5002003501" description="PDZ domain-containing protein" evidence="5">
    <location>
        <begin position="18"/>
        <end position="681"/>
    </location>
</feature>
<dbReference type="Gene3D" id="3.90.226.10">
    <property type="entry name" value="2-enoyl-CoA Hydratase, Chain A, domain 1"/>
    <property type="match status" value="1"/>
</dbReference>
<dbReference type="Pfam" id="PF00595">
    <property type="entry name" value="PDZ"/>
    <property type="match status" value="1"/>
</dbReference>
<dbReference type="Proteomes" id="UP000030111">
    <property type="component" value="Unassembled WGS sequence"/>
</dbReference>
<keyword evidence="5" id="KW-0732">Signal</keyword>
<keyword evidence="3" id="KW-0378">Hydrolase</keyword>
<evidence type="ECO:0000256" key="4">
    <source>
        <dbReference type="ARBA" id="ARBA00022825"/>
    </source>
</evidence>
<evidence type="ECO:0000256" key="1">
    <source>
        <dbReference type="ARBA" id="ARBA00009179"/>
    </source>
</evidence>
<evidence type="ECO:0000313" key="8">
    <source>
        <dbReference type="Proteomes" id="UP000030111"/>
    </source>
</evidence>
<dbReference type="SUPFAM" id="SSF50156">
    <property type="entry name" value="PDZ domain-like"/>
    <property type="match status" value="1"/>
</dbReference>
<dbReference type="InterPro" id="IPR004447">
    <property type="entry name" value="Peptidase_S41A"/>
</dbReference>
<dbReference type="RefSeq" id="WP_026991866.1">
    <property type="nucleotide sequence ID" value="NZ_JRLY01000004.1"/>
</dbReference>
<dbReference type="Pfam" id="PF17804">
    <property type="entry name" value="TSP_NTD"/>
    <property type="match status" value="1"/>
</dbReference>
<dbReference type="PANTHER" id="PTHR32060">
    <property type="entry name" value="TAIL-SPECIFIC PROTEASE"/>
    <property type="match status" value="1"/>
</dbReference>
<feature type="domain" description="PDZ" evidence="6">
    <location>
        <begin position="234"/>
        <end position="284"/>
    </location>
</feature>
<dbReference type="EMBL" id="JRLY01000004">
    <property type="protein sequence ID" value="KGO93556.1"/>
    <property type="molecule type" value="Genomic_DNA"/>
</dbReference>
<evidence type="ECO:0000259" key="6">
    <source>
        <dbReference type="PROSITE" id="PS50106"/>
    </source>
</evidence>
<dbReference type="CDD" id="cd07560">
    <property type="entry name" value="Peptidase_S41_CPP"/>
    <property type="match status" value="1"/>
</dbReference>